<sequence length="1280" mass="138188">MNTALGAVIPFLSLSFLSFSSVTYASASRSASLNILPAPGCPESCSIVGSNPSNWTWIVRQSDLSICDQPVLFDFHFGADLTSNFVVRSCAVLEPFHDESPRSNVKEAKWTNINVADTEAVTQSLVVSNSCGASQQASEVTAQVGPAGAIKATNDANAAVQNLASYMTNAATCGSTAVLSKVGETVAALYAGADVYTSSIGTYLDSFAKSVEGGSQTIQSCDSRSKQDTTIGVYIVDSLDELEDVQSAFKTWSKGNCLSANGHDSIKAKITTLASSGVSKRSEVFSSVENLIAPRGNCKTIQVKQGDGCGSLASRCGISGADFTKYNSDPKLCSGLKAQQHVCCSAGTLPDYTPKPLADGTCFTYTIKPNDNCADIAAGFSITQDDIYTFNKNTWAWAGCGANDLKQDQIICLSKGNTPMPAPLSNAACGPQKPGTKAPSGEYNGWNLTDLNPCPLNACCSGWGFCGTTEEFCTKSPAKTNAPGAFLTGKNGCISNCGTEIVNNEHAPAKFLHVAYYEVFNLKRECLNMDVTEIKDKSLTHVHFAFAGLTADFNIAFDNDDYKAQFEKFVKGSTSYKKILSFGGWAESTDAATFQRYRDVVKPGNRDKFATNMLAFFNKYEGLDGIDFDWEYPGATDIPGVPPGTADETNNYLAFLKLMKSKIGNKSLSIALPASYWYLKAFPIDKMAEYLSYFIYMTYDLHGQWDYGNAHSDVGCLNGDCLRSHVNKTETQNSLVMITKAGVPANKVLVGISSYGRSFGMIDPSCTGPMCKYGGSFDVSTAEAGQCTNTSGYISNAELNEIMMNVNAGQEGYKGRVWYDKASASDMMVYGTNGEITTWVAYMADDTKNDRIDWVKGLNFGGVTDWAVDLQQWNLGVDPDSEEAKDLQLAELPKGCPSDNWPDSLDKLQANIDSIDIECRSQAVVWALLKTVPTVLQNYKDASESYDNYFGYYSEWVRENINDSLEKFMWGNGRKYMDCEWTASKADGGSGNGACTDMLVKQGQPNQGAVYITYTVRDEDGFYNALENDYGILKDWIIWEKTSGDPADAPCPCPIPGHCPQCNKPHGEVYHNWPRKAADDEIKVPNLKAVIDAAVPNITALQTVMLGSFTEMRMGAMDASDADVATAYSMPVFMIADTTEQMKNITEIGKEQEKADKEKKISFILDIVSIVLMIIPFAGEAVEAIGGVANVARVALVMGEAGNAALSVYDIVKDPSSAPFAILGLIMGADASIVGKSAKNTFTKAAAFRHAMSDGTLKSFSKEFQANDKIVQDIVKACKA</sequence>
<dbReference type="Pfam" id="PF01476">
    <property type="entry name" value="LysM"/>
    <property type="match status" value="2"/>
</dbReference>
<dbReference type="GO" id="GO:0000272">
    <property type="term" value="P:polysaccharide catabolic process"/>
    <property type="evidence" value="ECO:0007669"/>
    <property type="project" value="UniProtKB-KW"/>
</dbReference>
<evidence type="ECO:0000313" key="18">
    <source>
        <dbReference type="Proteomes" id="UP000191500"/>
    </source>
</evidence>
<evidence type="ECO:0000259" key="16">
    <source>
        <dbReference type="PROSITE" id="PS51910"/>
    </source>
</evidence>
<dbReference type="SUPFAM" id="SSF51445">
    <property type="entry name" value="(Trans)glycosidases"/>
    <property type="match status" value="1"/>
</dbReference>
<dbReference type="InterPro" id="IPR001223">
    <property type="entry name" value="Glyco_hydro18_cat"/>
</dbReference>
<dbReference type="GO" id="GO:0008843">
    <property type="term" value="F:endochitinase activity"/>
    <property type="evidence" value="ECO:0007669"/>
    <property type="project" value="UniProtKB-EC"/>
</dbReference>
<evidence type="ECO:0000256" key="8">
    <source>
        <dbReference type="ARBA" id="ARBA00023277"/>
    </source>
</evidence>
<dbReference type="PROSITE" id="PS51782">
    <property type="entry name" value="LYSM"/>
    <property type="match status" value="2"/>
</dbReference>
<evidence type="ECO:0000256" key="1">
    <source>
        <dbReference type="ARBA" id="ARBA00000822"/>
    </source>
</evidence>
<dbReference type="PROSITE" id="PS51910">
    <property type="entry name" value="GH18_2"/>
    <property type="match status" value="1"/>
</dbReference>
<protein>
    <recommendedName>
        <fullName evidence="3">chitinase</fullName>
        <ecNumber evidence="3">3.2.1.14</ecNumber>
    </recommendedName>
</protein>
<dbReference type="PANTHER" id="PTHR47700:SF2">
    <property type="entry name" value="CHITINASE"/>
    <property type="match status" value="1"/>
</dbReference>
<dbReference type="Gene3D" id="3.20.20.80">
    <property type="entry name" value="Glycosidases"/>
    <property type="match status" value="1"/>
</dbReference>
<evidence type="ECO:0000256" key="11">
    <source>
        <dbReference type="PROSITE-ProRule" id="PRU00261"/>
    </source>
</evidence>
<comment type="similarity">
    <text evidence="2">Belongs to the glycosyl hydrolase 18 family. Chitinase class V subfamily.</text>
</comment>
<evidence type="ECO:0000259" key="15">
    <source>
        <dbReference type="PROSITE" id="PS51782"/>
    </source>
</evidence>
<gene>
    <name evidence="17" type="ORF">PENCOP_c004G06472</name>
</gene>
<comment type="caution">
    <text evidence="11">Lacks conserved residue(s) required for the propagation of feature annotation.</text>
</comment>
<dbReference type="CDD" id="cd00118">
    <property type="entry name" value="LysM"/>
    <property type="match status" value="1"/>
</dbReference>
<dbReference type="PANTHER" id="PTHR47700">
    <property type="entry name" value="V CHITINASE, PUTATIVE (AFU_ORTHOLOGUE AFUA_6G13720)-RELATED"/>
    <property type="match status" value="1"/>
</dbReference>
<keyword evidence="13" id="KW-0732">Signal</keyword>
<dbReference type="STRING" id="36646.A0A1V6UUP0"/>
<dbReference type="SMART" id="SM00257">
    <property type="entry name" value="LysM"/>
    <property type="match status" value="2"/>
</dbReference>
<dbReference type="Gene3D" id="3.10.50.10">
    <property type="match status" value="1"/>
</dbReference>
<feature type="disulfide bond" evidence="11">
    <location>
        <begin position="459"/>
        <end position="473"/>
    </location>
</feature>
<feature type="chain" id="PRO_5012099299" description="chitinase" evidence="13">
    <location>
        <begin position="28"/>
        <end position="1280"/>
    </location>
</feature>
<evidence type="ECO:0000256" key="2">
    <source>
        <dbReference type="ARBA" id="ARBA00008682"/>
    </source>
</evidence>
<dbReference type="SUPFAM" id="SSF57016">
    <property type="entry name" value="Plant lectins/antimicrobial peptides"/>
    <property type="match status" value="1"/>
</dbReference>
<dbReference type="EC" id="3.2.1.14" evidence="3"/>
<evidence type="ECO:0000256" key="12">
    <source>
        <dbReference type="RuleBase" id="RU000489"/>
    </source>
</evidence>
<feature type="domain" description="Chitin-binding type-1" evidence="14">
    <location>
        <begin position="426"/>
        <end position="499"/>
    </location>
</feature>
<evidence type="ECO:0000256" key="7">
    <source>
        <dbReference type="ARBA" id="ARBA00023026"/>
    </source>
</evidence>
<keyword evidence="5 12" id="KW-0378">Hydrolase</keyword>
<keyword evidence="11" id="KW-1015">Disulfide bond</keyword>
<feature type="signal peptide" evidence="13">
    <location>
        <begin position="1"/>
        <end position="27"/>
    </location>
</feature>
<dbReference type="InterPro" id="IPR001579">
    <property type="entry name" value="Glyco_hydro_18_chit_AS"/>
</dbReference>
<evidence type="ECO:0000256" key="3">
    <source>
        <dbReference type="ARBA" id="ARBA00012729"/>
    </source>
</evidence>
<dbReference type="InterPro" id="IPR018392">
    <property type="entry name" value="LysM"/>
</dbReference>
<dbReference type="AlphaFoldDB" id="A0A1V6UUP0"/>
<organism evidence="17 18">
    <name type="scientific">Penicillium coprophilum</name>
    <dbReference type="NCBI Taxonomy" id="36646"/>
    <lineage>
        <taxon>Eukaryota</taxon>
        <taxon>Fungi</taxon>
        <taxon>Dikarya</taxon>
        <taxon>Ascomycota</taxon>
        <taxon>Pezizomycotina</taxon>
        <taxon>Eurotiomycetes</taxon>
        <taxon>Eurotiomycetidae</taxon>
        <taxon>Eurotiales</taxon>
        <taxon>Aspergillaceae</taxon>
        <taxon>Penicillium</taxon>
    </lineage>
</organism>
<dbReference type="Pfam" id="PF00187">
    <property type="entry name" value="Chitin_bind_1"/>
    <property type="match status" value="1"/>
</dbReference>
<keyword evidence="7" id="KW-0843">Virulence</keyword>
<dbReference type="InterPro" id="IPR029070">
    <property type="entry name" value="Chitinase_insertion_sf"/>
</dbReference>
<keyword evidence="18" id="KW-1185">Reference proteome</keyword>
<evidence type="ECO:0000256" key="10">
    <source>
        <dbReference type="ARBA" id="ARBA00023326"/>
    </source>
</evidence>
<name>A0A1V6UUP0_9EURO</name>
<dbReference type="PROSITE" id="PS50941">
    <property type="entry name" value="CHIT_BIND_I_2"/>
    <property type="match status" value="1"/>
</dbReference>
<dbReference type="CDD" id="cd00035">
    <property type="entry name" value="ChtBD1"/>
    <property type="match status" value="1"/>
</dbReference>
<evidence type="ECO:0000256" key="4">
    <source>
        <dbReference type="ARBA" id="ARBA00022669"/>
    </source>
</evidence>
<feature type="domain" description="LysM" evidence="15">
    <location>
        <begin position="299"/>
        <end position="344"/>
    </location>
</feature>
<keyword evidence="6" id="KW-0146">Chitin degradation</keyword>
<keyword evidence="4 11" id="KW-0147">Chitin-binding</keyword>
<dbReference type="Gene3D" id="3.30.60.10">
    <property type="entry name" value="Endochitinase-like"/>
    <property type="match status" value="1"/>
</dbReference>
<proteinExistence type="inferred from homology"/>
<dbReference type="GO" id="GO:0006032">
    <property type="term" value="P:chitin catabolic process"/>
    <property type="evidence" value="ECO:0007669"/>
    <property type="project" value="UniProtKB-KW"/>
</dbReference>
<feature type="domain" description="LysM" evidence="15">
    <location>
        <begin position="363"/>
        <end position="413"/>
    </location>
</feature>
<dbReference type="InterPro" id="IPR036861">
    <property type="entry name" value="Endochitinase-like_sf"/>
</dbReference>
<evidence type="ECO:0000256" key="6">
    <source>
        <dbReference type="ARBA" id="ARBA00023024"/>
    </source>
</evidence>
<dbReference type="InterPro" id="IPR001002">
    <property type="entry name" value="Chitin-bd_1"/>
</dbReference>
<evidence type="ECO:0000256" key="9">
    <source>
        <dbReference type="ARBA" id="ARBA00023295"/>
    </source>
</evidence>
<accession>A0A1V6UUP0</accession>
<dbReference type="GO" id="GO:0008061">
    <property type="term" value="F:chitin binding"/>
    <property type="evidence" value="ECO:0007669"/>
    <property type="project" value="UniProtKB-UniRule"/>
</dbReference>
<dbReference type="Gene3D" id="3.10.350.10">
    <property type="entry name" value="LysM domain"/>
    <property type="match status" value="2"/>
</dbReference>
<dbReference type="SMART" id="SM00636">
    <property type="entry name" value="Glyco_18"/>
    <property type="match status" value="1"/>
</dbReference>
<keyword evidence="10" id="KW-0624">Polysaccharide degradation</keyword>
<evidence type="ECO:0000256" key="13">
    <source>
        <dbReference type="SAM" id="SignalP"/>
    </source>
</evidence>
<feature type="domain" description="GH18" evidence="16">
    <location>
        <begin position="511"/>
        <end position="891"/>
    </location>
</feature>
<evidence type="ECO:0000256" key="5">
    <source>
        <dbReference type="ARBA" id="ARBA00022801"/>
    </source>
</evidence>
<dbReference type="Proteomes" id="UP000191500">
    <property type="component" value="Unassembled WGS sequence"/>
</dbReference>
<dbReference type="SUPFAM" id="SSF54106">
    <property type="entry name" value="LysM domain"/>
    <property type="match status" value="1"/>
</dbReference>
<comment type="caution">
    <text evidence="17">The sequence shown here is derived from an EMBL/GenBank/DDBJ whole genome shotgun (WGS) entry which is preliminary data.</text>
</comment>
<dbReference type="InterPro" id="IPR011583">
    <property type="entry name" value="Chitinase_II/V-like_cat"/>
</dbReference>
<dbReference type="InterPro" id="IPR017853">
    <property type="entry name" value="GH"/>
</dbReference>
<dbReference type="InterPro" id="IPR018371">
    <property type="entry name" value="Chitin-binding_1_CS"/>
</dbReference>
<dbReference type="PROSITE" id="PS00026">
    <property type="entry name" value="CHIT_BIND_I_1"/>
    <property type="match status" value="1"/>
</dbReference>
<dbReference type="SMART" id="SM00270">
    <property type="entry name" value="ChtBD1"/>
    <property type="match status" value="1"/>
</dbReference>
<dbReference type="PROSITE" id="PS01095">
    <property type="entry name" value="GH18_1"/>
    <property type="match status" value="1"/>
</dbReference>
<evidence type="ECO:0000313" key="17">
    <source>
        <dbReference type="EMBL" id="OQE42142.1"/>
    </source>
</evidence>
<reference evidence="18" key="1">
    <citation type="journal article" date="2017" name="Nat. Microbiol.">
        <title>Global analysis of biosynthetic gene clusters reveals vast potential of secondary metabolite production in Penicillium species.</title>
        <authorList>
            <person name="Nielsen J.C."/>
            <person name="Grijseels S."/>
            <person name="Prigent S."/>
            <person name="Ji B."/>
            <person name="Dainat J."/>
            <person name="Nielsen K.F."/>
            <person name="Frisvad J.C."/>
            <person name="Workman M."/>
            <person name="Nielsen J."/>
        </authorList>
    </citation>
    <scope>NUCLEOTIDE SEQUENCE [LARGE SCALE GENOMIC DNA]</scope>
    <source>
        <strain evidence="18">IBT 31321</strain>
    </source>
</reference>
<dbReference type="InterPro" id="IPR036779">
    <property type="entry name" value="LysM_dom_sf"/>
</dbReference>
<dbReference type="InterPro" id="IPR053214">
    <property type="entry name" value="LysM12-like"/>
</dbReference>
<keyword evidence="9 12" id="KW-0326">Glycosidase</keyword>
<comment type="catalytic activity">
    <reaction evidence="1">
        <text>Random endo-hydrolysis of N-acetyl-beta-D-glucosaminide (1-&gt;4)-beta-linkages in chitin and chitodextrins.</text>
        <dbReference type="EC" id="3.2.1.14"/>
    </reaction>
</comment>
<feature type="disulfide bond" evidence="11">
    <location>
        <begin position="454"/>
        <end position="466"/>
    </location>
</feature>
<keyword evidence="8" id="KW-0119">Carbohydrate metabolism</keyword>
<dbReference type="CDD" id="cd02878">
    <property type="entry name" value="GH18_zymocin_alpha"/>
    <property type="match status" value="1"/>
</dbReference>
<dbReference type="Pfam" id="PF00704">
    <property type="entry name" value="Glyco_hydro_18"/>
    <property type="match status" value="1"/>
</dbReference>
<feature type="disulfide bond" evidence="11">
    <location>
        <begin position="493"/>
        <end position="497"/>
    </location>
</feature>
<dbReference type="SUPFAM" id="SSF54556">
    <property type="entry name" value="Chitinase insertion domain"/>
    <property type="match status" value="1"/>
</dbReference>
<evidence type="ECO:0000259" key="14">
    <source>
        <dbReference type="PROSITE" id="PS50941"/>
    </source>
</evidence>
<dbReference type="EMBL" id="MDDG01000004">
    <property type="protein sequence ID" value="OQE42142.1"/>
    <property type="molecule type" value="Genomic_DNA"/>
</dbReference>